<reference evidence="9" key="1">
    <citation type="submission" date="2021-02" db="EMBL/GenBank/DDBJ databases">
        <title>Psilocybe cubensis genome.</title>
        <authorList>
            <person name="Mckernan K.J."/>
            <person name="Crawford S."/>
            <person name="Trippe A."/>
            <person name="Kane L.T."/>
            <person name="Mclaughlin S."/>
        </authorList>
    </citation>
    <scope>NUCLEOTIDE SEQUENCE [LARGE SCALE GENOMIC DNA]</scope>
    <source>
        <strain evidence="9">MGC-MH-2018</strain>
    </source>
</reference>
<feature type="compositionally biased region" description="Pro residues" evidence="8">
    <location>
        <begin position="39"/>
        <end position="49"/>
    </location>
</feature>
<dbReference type="GO" id="GO:0005763">
    <property type="term" value="C:mitochondrial small ribosomal subunit"/>
    <property type="evidence" value="ECO:0007669"/>
    <property type="project" value="InterPro"/>
</dbReference>
<evidence type="ECO:0000256" key="7">
    <source>
        <dbReference type="ARBA" id="ARBA00035421"/>
    </source>
</evidence>
<dbReference type="EMBL" id="JAFIQS010000001">
    <property type="protein sequence ID" value="KAG5174004.1"/>
    <property type="molecule type" value="Genomic_DNA"/>
</dbReference>
<gene>
    <name evidence="9" type="ORF">JR316_000662</name>
</gene>
<evidence type="ECO:0000256" key="5">
    <source>
        <dbReference type="ARBA" id="ARBA00023274"/>
    </source>
</evidence>
<evidence type="ECO:0000256" key="4">
    <source>
        <dbReference type="ARBA" id="ARBA00023128"/>
    </source>
</evidence>
<dbReference type="InterPro" id="IPR059242">
    <property type="entry name" value="mS23_dom"/>
</dbReference>
<dbReference type="PANTHER" id="PTHR37799:SF1">
    <property type="entry name" value="SMALL RIBOSOMAL SUBUNIT PROTEIN MS23"/>
    <property type="match status" value="1"/>
</dbReference>
<dbReference type="Pfam" id="PF13741">
    <property type="entry name" value="MRP-S25"/>
    <property type="match status" value="1"/>
</dbReference>
<evidence type="ECO:0000256" key="1">
    <source>
        <dbReference type="ARBA" id="ARBA00004173"/>
    </source>
</evidence>
<organism evidence="9">
    <name type="scientific">Psilocybe cubensis</name>
    <name type="common">Psychedelic mushroom</name>
    <name type="synonym">Stropharia cubensis</name>
    <dbReference type="NCBI Taxonomy" id="181762"/>
    <lineage>
        <taxon>Eukaryota</taxon>
        <taxon>Fungi</taxon>
        <taxon>Dikarya</taxon>
        <taxon>Basidiomycota</taxon>
        <taxon>Agaricomycotina</taxon>
        <taxon>Agaricomycetes</taxon>
        <taxon>Agaricomycetidae</taxon>
        <taxon>Agaricales</taxon>
        <taxon>Agaricineae</taxon>
        <taxon>Strophariaceae</taxon>
        <taxon>Psilocybe</taxon>
    </lineage>
</organism>
<evidence type="ECO:0000313" key="9">
    <source>
        <dbReference type="EMBL" id="KAG5174004.1"/>
    </source>
</evidence>
<comment type="similarity">
    <text evidence="2">Belongs to the mitochondrion-specific ribosomal protein mS23 family.</text>
</comment>
<sequence length="271" mass="31538">MGRRIASQVHQQVSRLLRANYIQKEPVWFQAVLDHPPLTLPPKAPPPRTPYDQRPTKKLSKYTTRPQPIFYLEDYLRRRFFTDHPFETFRPATLIETDRIQDPNFITGEAWTRLRQWGRNPAPEDAIRFALNLYQYHNVTLNEAYSRAVAQFRTLRSEHHVASRIAVLEAEQLGSTFGPSHIEESFVRQKQSLATWDRKEELDEGSLAAQKRWKAIVNRNHGAGQWSEGKDYARLWQQGIKPNYMPALVRSVAPTTTKIDKHDPMGLKNSI</sequence>
<dbReference type="AlphaFoldDB" id="A0A8H8CRC7"/>
<protein>
    <recommendedName>
        <fullName evidence="6">Small ribosomal subunit protein mS23</fullName>
    </recommendedName>
    <alternativeName>
        <fullName evidence="7">37S ribosomal protein S25, mitochondrial</fullName>
    </alternativeName>
</protein>
<evidence type="ECO:0000256" key="6">
    <source>
        <dbReference type="ARBA" id="ARBA00035137"/>
    </source>
</evidence>
<accession>A0A8H8CRC7</accession>
<proteinExistence type="inferred from homology"/>
<keyword evidence="5" id="KW-0687">Ribonucleoprotein</keyword>
<name>A0A8H8CRC7_PSICU</name>
<dbReference type="CDD" id="cd23701">
    <property type="entry name" value="At1g26750"/>
    <property type="match status" value="1"/>
</dbReference>
<dbReference type="PANTHER" id="PTHR37799">
    <property type="entry name" value="37S RIBOSOMAL PROTEIN S25, MITOCHONDRIAL"/>
    <property type="match status" value="1"/>
</dbReference>
<dbReference type="OrthoDB" id="5542239at2759"/>
<feature type="region of interest" description="Disordered" evidence="8">
    <location>
        <begin position="39"/>
        <end position="58"/>
    </location>
</feature>
<evidence type="ECO:0000256" key="3">
    <source>
        <dbReference type="ARBA" id="ARBA00022980"/>
    </source>
</evidence>
<dbReference type="InterPro" id="IPR016939">
    <property type="entry name" value="Ribosomal_mS23_fun"/>
</dbReference>
<dbReference type="GO" id="GO:0003735">
    <property type="term" value="F:structural constituent of ribosome"/>
    <property type="evidence" value="ECO:0007669"/>
    <property type="project" value="InterPro"/>
</dbReference>
<keyword evidence="4" id="KW-0496">Mitochondrion</keyword>
<comment type="subcellular location">
    <subcellularLocation>
        <location evidence="1">Mitochondrion</location>
    </subcellularLocation>
</comment>
<evidence type="ECO:0000256" key="2">
    <source>
        <dbReference type="ARBA" id="ARBA00009864"/>
    </source>
</evidence>
<keyword evidence="3" id="KW-0689">Ribosomal protein</keyword>
<comment type="caution">
    <text evidence="9">The sequence shown here is derived from an EMBL/GenBank/DDBJ whole genome shotgun (WGS) entry which is preliminary data.</text>
</comment>
<evidence type="ECO:0000256" key="8">
    <source>
        <dbReference type="SAM" id="MobiDB-lite"/>
    </source>
</evidence>